<dbReference type="GeneID" id="69461836"/>
<organism evidence="1 2">
    <name type="scientific">Acinetobacter bereziniae</name>
    <name type="common">Acinetobacter genomosp. 10</name>
    <dbReference type="NCBI Taxonomy" id="106648"/>
    <lineage>
        <taxon>Bacteria</taxon>
        <taxon>Pseudomonadati</taxon>
        <taxon>Pseudomonadota</taxon>
        <taxon>Gammaproteobacteria</taxon>
        <taxon>Moraxellales</taxon>
        <taxon>Moraxellaceae</taxon>
        <taxon>Acinetobacter</taxon>
    </lineage>
</organism>
<gene>
    <name evidence="1" type="ORF">I9054_014635</name>
</gene>
<evidence type="ECO:0000313" key="2">
    <source>
        <dbReference type="Proteomes" id="UP000644140"/>
    </source>
</evidence>
<dbReference type="SUPFAM" id="SSF111069">
    <property type="entry name" value="Hypothetical protein yfbM"/>
    <property type="match status" value="1"/>
</dbReference>
<dbReference type="Pfam" id="PF08974">
    <property type="entry name" value="DUF1877"/>
    <property type="match status" value="1"/>
</dbReference>
<name>A0A8I1DK22_ACIBZ</name>
<sequence>MSMIGNLLSISTQQLEDFIQSPNLLEAYVYGDQKDQQSQTLDLDKTWHAIHFILNGDAYGGQGPLAMVFFGGKEIGEDLGIGPARYLTAEQVKQVANAVEQVSDHQFSKQYDIEALDQADIYPNMWDEDSEEGLQYILPYFQDLKQFYQEAALRNQAVLIYIH</sequence>
<evidence type="ECO:0000313" key="1">
    <source>
        <dbReference type="EMBL" id="UUN96607.1"/>
    </source>
</evidence>
<dbReference type="KEGG" id="aber:BSR55_06945"/>
<dbReference type="AlphaFoldDB" id="A0A8I1DK22"/>
<dbReference type="RefSeq" id="WP_046761281.1">
    <property type="nucleotide sequence ID" value="NZ_BKNL01000024.1"/>
</dbReference>
<proteinExistence type="predicted"/>
<dbReference type="Proteomes" id="UP000644140">
    <property type="component" value="Chromosome"/>
</dbReference>
<dbReference type="EMBL" id="CP092085">
    <property type="protein sequence ID" value="UUN96607.1"/>
    <property type="molecule type" value="Genomic_DNA"/>
</dbReference>
<protein>
    <submittedName>
        <fullName evidence="1">YfbM family protein</fullName>
    </submittedName>
</protein>
<dbReference type="InterPro" id="IPR015068">
    <property type="entry name" value="DUF1877"/>
</dbReference>
<dbReference type="InterPro" id="IPR035944">
    <property type="entry name" value="YfbM-like_sf"/>
</dbReference>
<reference evidence="1" key="1">
    <citation type="submission" date="2022-02" db="EMBL/GenBank/DDBJ databases">
        <title>Characterization of Tn125 harboring carbapenem-resistant Acinetobacter bereziniae clinical isolates.</title>
        <authorList>
            <person name="Wong N.-K."/>
            <person name="Pan Q."/>
        </authorList>
    </citation>
    <scope>NUCLEOTIDE SEQUENCE</scope>
    <source>
        <strain evidence="1">GD03393</strain>
    </source>
</reference>
<accession>A0A8I1DK22</accession>
<dbReference type="Gene3D" id="3.40.1760.10">
    <property type="entry name" value="YfbM-like super family"/>
    <property type="match status" value="1"/>
</dbReference>